<evidence type="ECO:0000313" key="6">
    <source>
        <dbReference type="EMBL" id="MCG4749029.1"/>
    </source>
</evidence>
<keyword evidence="4" id="KW-0804">Transcription</keyword>
<dbReference type="InterPro" id="IPR005119">
    <property type="entry name" value="LysR_subst-bd"/>
</dbReference>
<evidence type="ECO:0000313" key="9">
    <source>
        <dbReference type="Proteomes" id="UP001299608"/>
    </source>
</evidence>
<protein>
    <submittedName>
        <fullName evidence="6">LysR family transcriptional regulator</fullName>
    </submittedName>
</protein>
<dbReference type="Gene3D" id="3.40.190.10">
    <property type="entry name" value="Periplasmic binding protein-like II"/>
    <property type="match status" value="2"/>
</dbReference>
<keyword evidence="3" id="KW-0238">DNA-binding</keyword>
<dbReference type="GO" id="GO:0032993">
    <property type="term" value="C:protein-DNA complex"/>
    <property type="evidence" value="ECO:0007669"/>
    <property type="project" value="TreeGrafter"/>
</dbReference>
<dbReference type="Gene3D" id="1.10.10.10">
    <property type="entry name" value="Winged helix-like DNA-binding domain superfamily/Winged helix DNA-binding domain"/>
    <property type="match status" value="1"/>
</dbReference>
<reference evidence="7 8" key="1">
    <citation type="journal article" date="2020" name="Cell Host Microbe">
        <title>Functional and Genomic Variation between Human-Derived Isolates of Lachnospiraceae Reveals Inter- and Intra-Species Diversity.</title>
        <authorList>
            <person name="Sorbara M.T."/>
            <person name="Littmann E.R."/>
            <person name="Fontana E."/>
            <person name="Moody T.U."/>
            <person name="Kohout C.E."/>
            <person name="Gjonbalaj M."/>
            <person name="Eaton V."/>
            <person name="Seok R."/>
            <person name="Leiner I.M."/>
            <person name="Pamer E.G."/>
        </authorList>
    </citation>
    <scope>NUCLEOTIDE SEQUENCE [LARGE SCALE GENOMIC DNA]</scope>
    <source>
        <strain evidence="7 8">MSK.1.17</strain>
    </source>
</reference>
<feature type="domain" description="HTH lysR-type" evidence="5">
    <location>
        <begin position="1"/>
        <end position="60"/>
    </location>
</feature>
<dbReference type="GO" id="GO:0003677">
    <property type="term" value="F:DNA binding"/>
    <property type="evidence" value="ECO:0007669"/>
    <property type="project" value="UniProtKB-KW"/>
</dbReference>
<dbReference type="PRINTS" id="PR00039">
    <property type="entry name" value="HTHLYSR"/>
</dbReference>
<gene>
    <name evidence="7" type="ORF">G5B36_09565</name>
    <name evidence="6" type="ORF">L0N08_26805</name>
</gene>
<dbReference type="InterPro" id="IPR036390">
    <property type="entry name" value="WH_DNA-bd_sf"/>
</dbReference>
<accession>A0AAW5C1J5</accession>
<reference evidence="6" key="3">
    <citation type="submission" date="2022-01" db="EMBL/GenBank/DDBJ databases">
        <title>Collection of gut derived symbiotic bacterial strains cultured from healthy donors.</title>
        <authorList>
            <person name="Lin H."/>
            <person name="Kohout C."/>
            <person name="Waligurski E."/>
            <person name="Pamer E.G."/>
        </authorList>
    </citation>
    <scope>NUCLEOTIDE SEQUENCE</scope>
    <source>
        <strain evidence="6">DFI.6.55</strain>
    </source>
</reference>
<sequence length="301" mass="34036">MTEREIEAFLTIVRTGSISAAAEVLYVTQPALSRRIRALEQELGYQLFIRKKGLRNVGLTAEGKAFISLAERWKTVWNESRALKDMDRSGVFHIGSVGSVGTYLMPMVLERFMEKNPDCSLNFHQCHSFEGYKYVEDGSLDLALVSDDMFSQDVLTVPAFKGKMVLAVSGLLEDSPRQPERMLSPSCLDPEKEIRLPWNPEYDTWHDYWFGLGVRPRVMLDQMSLMEYFLREKGCWVIAPEYIARMLEAGGGPDICGLQDGPAESVIYYLVKKGKCARYAVGFLDIMKQALGDMDGLTMLI</sequence>
<dbReference type="EMBL" id="JAAITT010000011">
    <property type="protein sequence ID" value="NSJ48943.1"/>
    <property type="molecule type" value="Genomic_DNA"/>
</dbReference>
<dbReference type="GO" id="GO:0003700">
    <property type="term" value="F:DNA-binding transcription factor activity"/>
    <property type="evidence" value="ECO:0007669"/>
    <property type="project" value="InterPro"/>
</dbReference>
<dbReference type="SUPFAM" id="SSF46785">
    <property type="entry name" value="Winged helix' DNA-binding domain"/>
    <property type="match status" value="1"/>
</dbReference>
<comment type="caution">
    <text evidence="6">The sequence shown here is derived from an EMBL/GenBank/DDBJ whole genome shotgun (WGS) entry which is preliminary data.</text>
</comment>
<evidence type="ECO:0000256" key="3">
    <source>
        <dbReference type="ARBA" id="ARBA00023125"/>
    </source>
</evidence>
<dbReference type="RefSeq" id="WP_117560992.1">
    <property type="nucleotide sequence ID" value="NZ_CAXTHN010000035.1"/>
</dbReference>
<dbReference type="Proteomes" id="UP001299608">
    <property type="component" value="Unassembled WGS sequence"/>
</dbReference>
<dbReference type="PANTHER" id="PTHR30346">
    <property type="entry name" value="TRANSCRIPTIONAL DUAL REGULATOR HCAR-RELATED"/>
    <property type="match status" value="1"/>
</dbReference>
<dbReference type="AlphaFoldDB" id="A0AAW5C1J5"/>
<evidence type="ECO:0000256" key="4">
    <source>
        <dbReference type="ARBA" id="ARBA00023163"/>
    </source>
</evidence>
<evidence type="ECO:0000256" key="1">
    <source>
        <dbReference type="ARBA" id="ARBA00009437"/>
    </source>
</evidence>
<reference evidence="7" key="2">
    <citation type="submission" date="2020-02" db="EMBL/GenBank/DDBJ databases">
        <authorList>
            <person name="Littmann E."/>
            <person name="Sorbara M."/>
        </authorList>
    </citation>
    <scope>NUCLEOTIDE SEQUENCE</scope>
    <source>
        <strain evidence="7">MSK.1.17</strain>
    </source>
</reference>
<comment type="similarity">
    <text evidence="1">Belongs to the LysR transcriptional regulatory family.</text>
</comment>
<dbReference type="PANTHER" id="PTHR30346:SF0">
    <property type="entry name" value="HCA OPERON TRANSCRIPTIONAL ACTIVATOR HCAR"/>
    <property type="match status" value="1"/>
</dbReference>
<dbReference type="SUPFAM" id="SSF53850">
    <property type="entry name" value="Periplasmic binding protein-like II"/>
    <property type="match status" value="1"/>
</dbReference>
<name>A0AAW5C1J5_9FIRM</name>
<dbReference type="Pfam" id="PF00126">
    <property type="entry name" value="HTH_1"/>
    <property type="match status" value="1"/>
</dbReference>
<dbReference type="Proteomes" id="UP000669239">
    <property type="component" value="Unassembled WGS sequence"/>
</dbReference>
<keyword evidence="2" id="KW-0805">Transcription regulation</keyword>
<evidence type="ECO:0000259" key="5">
    <source>
        <dbReference type="PROSITE" id="PS50931"/>
    </source>
</evidence>
<evidence type="ECO:0000313" key="7">
    <source>
        <dbReference type="EMBL" id="NSJ48943.1"/>
    </source>
</evidence>
<evidence type="ECO:0000256" key="2">
    <source>
        <dbReference type="ARBA" id="ARBA00023015"/>
    </source>
</evidence>
<dbReference type="InterPro" id="IPR000847">
    <property type="entry name" value="LysR_HTH_N"/>
</dbReference>
<proteinExistence type="inferred from homology"/>
<evidence type="ECO:0000313" key="8">
    <source>
        <dbReference type="Proteomes" id="UP000669239"/>
    </source>
</evidence>
<organism evidence="6 9">
    <name type="scientific">Enterocloster aldenensis</name>
    <dbReference type="NCBI Taxonomy" id="358742"/>
    <lineage>
        <taxon>Bacteria</taxon>
        <taxon>Bacillati</taxon>
        <taxon>Bacillota</taxon>
        <taxon>Clostridia</taxon>
        <taxon>Lachnospirales</taxon>
        <taxon>Lachnospiraceae</taxon>
        <taxon>Enterocloster</taxon>
    </lineage>
</organism>
<dbReference type="Pfam" id="PF03466">
    <property type="entry name" value="LysR_substrate"/>
    <property type="match status" value="1"/>
</dbReference>
<dbReference type="PROSITE" id="PS50931">
    <property type="entry name" value="HTH_LYSR"/>
    <property type="match status" value="1"/>
</dbReference>
<dbReference type="InterPro" id="IPR036388">
    <property type="entry name" value="WH-like_DNA-bd_sf"/>
</dbReference>
<dbReference type="EMBL" id="JAKNGE010000049">
    <property type="protein sequence ID" value="MCG4749029.1"/>
    <property type="molecule type" value="Genomic_DNA"/>
</dbReference>
<dbReference type="FunFam" id="1.10.10.10:FF:000001">
    <property type="entry name" value="LysR family transcriptional regulator"/>
    <property type="match status" value="1"/>
</dbReference>
<dbReference type="CDD" id="cd05466">
    <property type="entry name" value="PBP2_LTTR_substrate"/>
    <property type="match status" value="1"/>
</dbReference>
<keyword evidence="8" id="KW-1185">Reference proteome</keyword>